<evidence type="ECO:0000313" key="1">
    <source>
        <dbReference type="EMBL" id="AEW69597.1"/>
    </source>
</evidence>
<evidence type="ECO:0000313" key="2">
    <source>
        <dbReference type="Proteomes" id="UP000029779"/>
    </source>
</evidence>
<protein>
    <submittedName>
        <fullName evidence="1">Uncharacterized protein</fullName>
    </submittedName>
</protein>
<reference evidence="1 2" key="1">
    <citation type="journal article" date="2012" name="Viruses">
        <title>Analysis of the Genome of the Sexually Transmitted Insect Virus Helicoverpa zea Nudivirus 2.</title>
        <authorList>
            <person name="Burand J.P."/>
            <person name="Kim W."/>
            <person name="Afonso C.L."/>
            <person name="Tulman E.R."/>
            <person name="Kutish G.F."/>
            <person name="Lu Z."/>
            <person name="Rock D.L."/>
        </authorList>
    </citation>
    <scope>NUCLEOTIDE SEQUENCE [LARGE SCALE GENOMIC DNA]</scope>
    <source>
        <strain evidence="1">MS1</strain>
    </source>
</reference>
<dbReference type="EMBL" id="JN418988">
    <property type="protein sequence ID" value="AEW69597.1"/>
    <property type="molecule type" value="Genomic_DNA"/>
</dbReference>
<dbReference type="GeneID" id="11536502"/>
<gene>
    <name evidence="1" type="primary">orf48</name>
    <name evidence="1" type="ORF">Hz2V048</name>
</gene>
<dbReference type="Proteomes" id="UP000029779">
    <property type="component" value="Segment"/>
</dbReference>
<name>G9I074_HZNV2</name>
<sequence>MPMDLEFVKPDNVKSIATIALRHARKCTDTILLHVSNVPERTKLCPSSMYIRMYPSNNGYRTLGTTIKKLIKTTQQQQHYNVIILDTNKSQVLGSKIEKFHDACALSNVVSKITYIVTGF</sequence>
<organismHost>
    <name type="scientific">Helicoverpa zea</name>
    <name type="common">Corn earworm moth</name>
    <name type="synonym">Heliothis zea</name>
    <dbReference type="NCBI Taxonomy" id="7113"/>
</organismHost>
<proteinExistence type="predicted"/>
<dbReference type="KEGG" id="vg:11536502"/>
<organism evidence="1 2">
    <name type="scientific">Helicoverpa zea nudivirus 2</name>
    <name type="common">HzNV-2</name>
    <dbReference type="NCBI Taxonomy" id="1128424"/>
    <lineage>
        <taxon>Viruses</taxon>
        <taxon>Viruses incertae sedis</taxon>
        <taxon>Naldaviricetes</taxon>
        <taxon>Lefavirales</taxon>
        <taxon>Nudiviridae</taxon>
        <taxon>Betanudivirus</taxon>
        <taxon>Betanudivirus hezeae</taxon>
    </lineage>
</organism>
<keyword evidence="2" id="KW-1185">Reference proteome</keyword>
<dbReference type="RefSeq" id="YP_004956796.1">
    <property type="nucleotide sequence ID" value="NC_004156.2"/>
</dbReference>
<accession>G9I074</accession>